<dbReference type="PANTHER" id="PTHR34853:SF1">
    <property type="entry name" value="LIPASE 5"/>
    <property type="match status" value="1"/>
</dbReference>
<keyword evidence="2" id="KW-1185">Reference proteome</keyword>
<dbReference type="InterPro" id="IPR005152">
    <property type="entry name" value="Lipase_secreted"/>
</dbReference>
<evidence type="ECO:0008006" key="3">
    <source>
        <dbReference type="Google" id="ProtNLM"/>
    </source>
</evidence>
<dbReference type="Pfam" id="PF03583">
    <property type="entry name" value="LIP"/>
    <property type="match status" value="1"/>
</dbReference>
<evidence type="ECO:0000313" key="1">
    <source>
        <dbReference type="EMBL" id="GAB93613.1"/>
    </source>
</evidence>
<reference evidence="1 2" key="1">
    <citation type="submission" date="2012-08" db="EMBL/GenBank/DDBJ databases">
        <title>Whole genome shotgun sequence of Gordonia rhizosphera NBRC 16068.</title>
        <authorList>
            <person name="Takarada H."/>
            <person name="Isaki S."/>
            <person name="Hosoyama A."/>
            <person name="Tsuchikane K."/>
            <person name="Katsumata H."/>
            <person name="Baba S."/>
            <person name="Ohji S."/>
            <person name="Yamazaki S."/>
            <person name="Fujita N."/>
        </authorList>
    </citation>
    <scope>NUCLEOTIDE SEQUENCE [LARGE SCALE GENOMIC DNA]</scope>
    <source>
        <strain evidence="1 2">NBRC 16068</strain>
    </source>
</reference>
<dbReference type="PIRSF" id="PIRSF029171">
    <property type="entry name" value="Esterase_LipA"/>
    <property type="match status" value="1"/>
</dbReference>
<dbReference type="PANTHER" id="PTHR34853">
    <property type="match status" value="1"/>
</dbReference>
<dbReference type="InterPro" id="IPR029058">
    <property type="entry name" value="AB_hydrolase_fold"/>
</dbReference>
<sequence>MRITLAPALRAGAAGLIAAVVLAVSSWVGAPASAVTTRPGLMTAVSQLGKWGGLDGVYRIAYTTTDAQGAVVRASGIVRLPSGPRPDGGWPVVSWAHGTSGLGQNCGLADSADLIRGTAPTIDDLNRAGYAVVATDYIGLSPKSPGPHPYLQTRSEATAVIDIVRAARSLFVGLSQTWAVGGSSQGGQAALGAGHLVERYAPDLDFRGTVALAPASNFEDVVPLLRPGMRLPKVTAGSLAAILAGMSSHQHDVDIESYLSPLGKRVIAEVSTACGPEWEGILDGARPGDLLSKPLGDNVFRSAIRDYMTIPTSDYAQPIMIVQGLRDTTVPLPLTWALLAGFRSAGTDYDFATINAGHSDLRERGGVKKAIEFLDEVTSER</sequence>
<protein>
    <recommendedName>
        <fullName evidence="3">Lipase</fullName>
    </recommendedName>
</protein>
<dbReference type="AlphaFoldDB" id="K6VBL6"/>
<dbReference type="RefSeq" id="WP_006339016.1">
    <property type="nucleotide sequence ID" value="NZ_BAHC01000233.1"/>
</dbReference>
<evidence type="ECO:0000313" key="2">
    <source>
        <dbReference type="Proteomes" id="UP000008363"/>
    </source>
</evidence>
<dbReference type="STRING" id="1108045.GORHZ_233_00240"/>
<name>K6VBL6_9ACTN</name>
<dbReference type="SUPFAM" id="SSF53474">
    <property type="entry name" value="alpha/beta-Hydrolases"/>
    <property type="match status" value="1"/>
</dbReference>
<gene>
    <name evidence="1" type="ORF">GORHZ_233_00240</name>
</gene>
<dbReference type="GO" id="GO:0004806">
    <property type="term" value="F:triacylglycerol lipase activity"/>
    <property type="evidence" value="ECO:0007669"/>
    <property type="project" value="InterPro"/>
</dbReference>
<proteinExistence type="predicted"/>
<comment type="caution">
    <text evidence="1">The sequence shown here is derived from an EMBL/GenBank/DDBJ whole genome shotgun (WGS) entry which is preliminary data.</text>
</comment>
<dbReference type="eggNOG" id="COG1073">
    <property type="taxonomic scope" value="Bacteria"/>
</dbReference>
<accession>K6VBL6</accession>
<dbReference type="Gene3D" id="3.40.50.1820">
    <property type="entry name" value="alpha/beta hydrolase"/>
    <property type="match status" value="1"/>
</dbReference>
<organism evidence="1 2">
    <name type="scientific">Gordonia rhizosphera NBRC 16068</name>
    <dbReference type="NCBI Taxonomy" id="1108045"/>
    <lineage>
        <taxon>Bacteria</taxon>
        <taxon>Bacillati</taxon>
        <taxon>Actinomycetota</taxon>
        <taxon>Actinomycetes</taxon>
        <taxon>Mycobacteriales</taxon>
        <taxon>Gordoniaceae</taxon>
        <taxon>Gordonia</taxon>
    </lineage>
</organism>
<dbReference type="EMBL" id="BAHC01000233">
    <property type="protein sequence ID" value="GAB93613.1"/>
    <property type="molecule type" value="Genomic_DNA"/>
</dbReference>
<dbReference type="Proteomes" id="UP000008363">
    <property type="component" value="Unassembled WGS sequence"/>
</dbReference>
<dbReference type="GO" id="GO:0016042">
    <property type="term" value="P:lipid catabolic process"/>
    <property type="evidence" value="ECO:0007669"/>
    <property type="project" value="InterPro"/>
</dbReference>